<proteinExistence type="predicted"/>
<evidence type="ECO:0000313" key="2">
    <source>
        <dbReference type="EMBL" id="KAG8538411.1"/>
    </source>
</evidence>
<keyword evidence="1" id="KW-0732">Signal</keyword>
<organism evidence="2 3">
    <name type="scientific">Engystomops pustulosus</name>
    <name type="common">Tungara frog</name>
    <name type="synonym">Physalaemus pustulosus</name>
    <dbReference type="NCBI Taxonomy" id="76066"/>
    <lineage>
        <taxon>Eukaryota</taxon>
        <taxon>Metazoa</taxon>
        <taxon>Chordata</taxon>
        <taxon>Craniata</taxon>
        <taxon>Vertebrata</taxon>
        <taxon>Euteleostomi</taxon>
        <taxon>Amphibia</taxon>
        <taxon>Batrachia</taxon>
        <taxon>Anura</taxon>
        <taxon>Neobatrachia</taxon>
        <taxon>Hyloidea</taxon>
        <taxon>Leptodactylidae</taxon>
        <taxon>Leiuperinae</taxon>
        <taxon>Engystomops</taxon>
    </lineage>
</organism>
<protein>
    <submittedName>
        <fullName evidence="2">Uncharacterized protein</fullName>
    </submittedName>
</protein>
<feature type="signal peptide" evidence="1">
    <location>
        <begin position="1"/>
        <end position="16"/>
    </location>
</feature>
<gene>
    <name evidence="2" type="ORF">GDO81_022696</name>
</gene>
<evidence type="ECO:0000256" key="1">
    <source>
        <dbReference type="SAM" id="SignalP"/>
    </source>
</evidence>
<keyword evidence="3" id="KW-1185">Reference proteome</keyword>
<sequence>MFPILILLLGICQNHAASLIHNSTGSLDELGVCHCSVVLPDSTFPADRFEKLEISNHNLSITVEEQITKVMLHW</sequence>
<comment type="caution">
    <text evidence="2">The sequence shown here is derived from an EMBL/GenBank/DDBJ whole genome shotgun (WGS) entry which is preliminary data.</text>
</comment>
<dbReference type="Proteomes" id="UP000824782">
    <property type="component" value="Unassembled WGS sequence"/>
</dbReference>
<dbReference type="EMBL" id="WNYA01021434">
    <property type="protein sequence ID" value="KAG8538411.1"/>
    <property type="molecule type" value="Genomic_DNA"/>
</dbReference>
<evidence type="ECO:0000313" key="3">
    <source>
        <dbReference type="Proteomes" id="UP000824782"/>
    </source>
</evidence>
<accession>A0AAV6YN98</accession>
<dbReference type="AlphaFoldDB" id="A0AAV6YN98"/>
<reference evidence="2" key="1">
    <citation type="thesis" date="2020" institute="ProQuest LLC" country="789 East Eisenhower Parkway, Ann Arbor, MI, USA">
        <title>Comparative Genomics and Chromosome Evolution.</title>
        <authorList>
            <person name="Mudd A.B."/>
        </authorList>
    </citation>
    <scope>NUCLEOTIDE SEQUENCE</scope>
    <source>
        <strain evidence="2">237g6f4</strain>
        <tissue evidence="2">Blood</tissue>
    </source>
</reference>
<name>A0AAV6YN98_ENGPU</name>
<feature type="chain" id="PRO_5043585858" evidence="1">
    <location>
        <begin position="17"/>
        <end position="74"/>
    </location>
</feature>